<evidence type="ECO:0000259" key="2">
    <source>
        <dbReference type="Pfam" id="PF07859"/>
    </source>
</evidence>
<dbReference type="SUPFAM" id="SSF53335">
    <property type="entry name" value="S-adenosyl-L-methionine-dependent methyltransferases"/>
    <property type="match status" value="1"/>
</dbReference>
<dbReference type="PANTHER" id="PTHR48081">
    <property type="entry name" value="AB HYDROLASE SUPERFAMILY PROTEIN C4A8.06C"/>
    <property type="match status" value="1"/>
</dbReference>
<evidence type="ECO:0000313" key="4">
    <source>
        <dbReference type="Proteomes" id="UP000660047"/>
    </source>
</evidence>
<dbReference type="Gene3D" id="3.40.50.150">
    <property type="entry name" value="Vaccinia Virus protein VP39"/>
    <property type="match status" value="1"/>
</dbReference>
<organism evidence="3 4">
    <name type="scientific">Coprococcus eutactus</name>
    <dbReference type="NCBI Taxonomy" id="33043"/>
    <lineage>
        <taxon>Bacteria</taxon>
        <taxon>Bacillati</taxon>
        <taxon>Bacillota</taxon>
        <taxon>Clostridia</taxon>
        <taxon>Lachnospirales</taxon>
        <taxon>Lachnospiraceae</taxon>
        <taxon>Coprococcus</taxon>
    </lineage>
</organism>
<comment type="caution">
    <text evidence="3">The sequence shown here is derived from an EMBL/GenBank/DDBJ whole genome shotgun (WGS) entry which is preliminary data.</text>
</comment>
<protein>
    <recommendedName>
        <fullName evidence="2">Alpha/beta hydrolase fold-3 domain-containing protein</fullName>
    </recommendedName>
</protein>
<dbReference type="InterPro" id="IPR029063">
    <property type="entry name" value="SAM-dependent_MTases_sf"/>
</dbReference>
<dbReference type="RefSeq" id="WP_015534200.1">
    <property type="nucleotide sequence ID" value="NZ_BLYL01000013.1"/>
</dbReference>
<dbReference type="InterPro" id="IPR029058">
    <property type="entry name" value="AB_hydrolase_fold"/>
</dbReference>
<dbReference type="EMBL" id="BLYL01000013">
    <property type="protein sequence ID" value="GFO95048.1"/>
    <property type="molecule type" value="Genomic_DNA"/>
</dbReference>
<dbReference type="AlphaFoldDB" id="A0AAI9K3Y9"/>
<dbReference type="Pfam" id="PF07859">
    <property type="entry name" value="Abhydrolase_3"/>
    <property type="match status" value="1"/>
</dbReference>
<dbReference type="InterPro" id="IPR013094">
    <property type="entry name" value="AB_hydrolase_3"/>
</dbReference>
<dbReference type="GO" id="GO:0016787">
    <property type="term" value="F:hydrolase activity"/>
    <property type="evidence" value="ECO:0007669"/>
    <property type="project" value="UniProtKB-KW"/>
</dbReference>
<proteinExistence type="predicted"/>
<gene>
    <name evidence="3" type="ORF">COEU31_20940</name>
</gene>
<keyword evidence="1" id="KW-0378">Hydrolase</keyword>
<dbReference type="PANTHER" id="PTHR48081:SF8">
    <property type="entry name" value="ALPHA_BETA HYDROLASE FOLD-3 DOMAIN-CONTAINING PROTEIN-RELATED"/>
    <property type="match status" value="1"/>
</dbReference>
<evidence type="ECO:0000256" key="1">
    <source>
        <dbReference type="ARBA" id="ARBA00022801"/>
    </source>
</evidence>
<dbReference type="Proteomes" id="UP000660047">
    <property type="component" value="Unassembled WGS sequence"/>
</dbReference>
<dbReference type="Gene3D" id="3.40.50.1820">
    <property type="entry name" value="alpha/beta hydrolase"/>
    <property type="match status" value="1"/>
</dbReference>
<sequence length="582" mass="68624">MESQNYLTIAIEKMGHVMLDDRHMKASDIYKTAVKLHKKEDYNPPSYNEDKFKVRSVFEKGGLCFYVMPKDGRATEFFMYIHGGGFVSRITHNEWKFVFDTVERTGYGAVVPIYPLAPEHSVTEALDMLTGAYDKLCDSEDVQRLVLLGHSSGGCLALSLAIQLWKKGRRRPDKLILCSPVLDTEFEDTELEQKMSDKSRFMYRYYYTPGIKHFLSAYWVKDAAGRTDMTSPVYYDITDICDEMDIFTTNDDMLNCYARRLYDNASRTNMKVHYYQYYAVTHDYLEHPLIPECKTIMKKIAGCIKGDSDFVPADIENDIWCRAMMAERYPKLYEDNEAIKLTDKLGIEHKKRNARYTFYDRTVMMERLVAVDERVRNFINRYADGIIVNVGCELDTMFSRVDNGRIKWYNVDLPERIDIRRKYMEIRDREVNIGSSIFDYEWLDEVQKPQDVAILFVVYDMMRYFDKDKLKLFLDAIWKKYPGAEVVFDAKNSVAKHRWNRSVFMGKNKGTMLRVSIDNCTSLMYDWNIKYKILCDEPILREADLERMFSHSEARRFRHAIKKKYDKVIHLRLGTEHFLDNM</sequence>
<evidence type="ECO:0000313" key="3">
    <source>
        <dbReference type="EMBL" id="GFO95048.1"/>
    </source>
</evidence>
<dbReference type="SUPFAM" id="SSF53474">
    <property type="entry name" value="alpha/beta-Hydrolases"/>
    <property type="match status" value="1"/>
</dbReference>
<accession>A0AAI9K3Y9</accession>
<reference evidence="3" key="1">
    <citation type="submission" date="2020-06" db="EMBL/GenBank/DDBJ databases">
        <title>Characterization of fructooligosaccharide metabolism and fructooligosaccharide-degrading enzymes in human commensal butyrate producers.</title>
        <authorList>
            <person name="Tanno H."/>
            <person name="Fujii T."/>
            <person name="Hirano K."/>
            <person name="Maeno S."/>
            <person name="Tonozuka T."/>
            <person name="Sakamoto M."/>
            <person name="Ohkuma M."/>
            <person name="Tochio T."/>
            <person name="Endo A."/>
        </authorList>
    </citation>
    <scope>NUCLEOTIDE SEQUENCE</scope>
    <source>
        <strain evidence="3">JCM 31265</strain>
    </source>
</reference>
<dbReference type="InterPro" id="IPR050300">
    <property type="entry name" value="GDXG_lipolytic_enzyme"/>
</dbReference>
<feature type="domain" description="Alpha/beta hydrolase fold-3" evidence="2">
    <location>
        <begin position="79"/>
        <end position="285"/>
    </location>
</feature>
<name>A0AAI9K3Y9_9FIRM</name>